<proteinExistence type="predicted"/>
<dbReference type="EMBL" id="KI281498">
    <property type="protein sequence ID" value="ESA15931.1"/>
    <property type="molecule type" value="Genomic_DNA"/>
</dbReference>
<reference evidence="2" key="1">
    <citation type="submission" date="2013-07" db="EMBL/GenBank/DDBJ databases">
        <title>The genome of an arbuscular mycorrhizal fungus provides insights into the evolution of the oldest plant symbiosis.</title>
        <authorList>
            <consortium name="DOE Joint Genome Institute"/>
            <person name="Tisserant E."/>
            <person name="Malbreil M."/>
            <person name="Kuo A."/>
            <person name="Kohler A."/>
            <person name="Symeonidi A."/>
            <person name="Balestrini R."/>
            <person name="Charron P."/>
            <person name="Duensing N."/>
            <person name="Frei-dit-Frey N."/>
            <person name="Gianinazzi-Pearson V."/>
            <person name="Gilbert B."/>
            <person name="Handa Y."/>
            <person name="Hijri M."/>
            <person name="Kaul R."/>
            <person name="Kawaguchi M."/>
            <person name="Krajinski F."/>
            <person name="Lammers P."/>
            <person name="Lapierre D."/>
            <person name="Masclaux F.G."/>
            <person name="Murat C."/>
            <person name="Morin E."/>
            <person name="Ndikumana S."/>
            <person name="Pagni M."/>
            <person name="Petitpierre D."/>
            <person name="Requena N."/>
            <person name="Rosikiewicz P."/>
            <person name="Riley R."/>
            <person name="Saito K."/>
            <person name="San Clemente H."/>
            <person name="Shapiro H."/>
            <person name="van Tuinen D."/>
            <person name="Becard G."/>
            <person name="Bonfante P."/>
            <person name="Paszkowski U."/>
            <person name="Shachar-Hill Y."/>
            <person name="Young J.P."/>
            <person name="Sanders I.R."/>
            <person name="Henrissat B."/>
            <person name="Rensing S.A."/>
            <person name="Grigoriev I.V."/>
            <person name="Corradi N."/>
            <person name="Roux C."/>
            <person name="Martin F."/>
        </authorList>
    </citation>
    <scope>NUCLEOTIDE SEQUENCE</scope>
    <source>
        <strain evidence="2">DAOM 197198</strain>
    </source>
</reference>
<gene>
    <name evidence="2" type="ORF">GLOINDRAFT_94708</name>
</gene>
<feature type="compositionally biased region" description="Acidic residues" evidence="1">
    <location>
        <begin position="100"/>
        <end position="119"/>
    </location>
</feature>
<sequence length="160" mass="18271">KSTIDESYEEDGECDDCLQATIDQLIEVGGQDNIKETWKIKVENKDASNKSFIVADKFNSTSATIESGVVNNYLCAIDKEKQDSLKQRMNILDKKIMYDSSDDEVESDDEFEEELDDVDDRNNEEGFQLQNPKISFSSAGIKPAFQSKKNYNYSVFYQLN</sequence>
<dbReference type="AlphaFoldDB" id="U9UJZ5"/>
<organism evidence="2">
    <name type="scientific">Rhizophagus irregularis (strain DAOM 181602 / DAOM 197198 / MUCL 43194)</name>
    <name type="common">Arbuscular mycorrhizal fungus</name>
    <name type="synonym">Glomus intraradices</name>
    <dbReference type="NCBI Taxonomy" id="747089"/>
    <lineage>
        <taxon>Eukaryota</taxon>
        <taxon>Fungi</taxon>
        <taxon>Fungi incertae sedis</taxon>
        <taxon>Mucoromycota</taxon>
        <taxon>Glomeromycotina</taxon>
        <taxon>Glomeromycetes</taxon>
        <taxon>Glomerales</taxon>
        <taxon>Glomeraceae</taxon>
        <taxon>Rhizophagus</taxon>
    </lineage>
</organism>
<evidence type="ECO:0000313" key="2">
    <source>
        <dbReference type="EMBL" id="ESA15931.1"/>
    </source>
</evidence>
<accession>U9UJZ5</accession>
<protein>
    <submittedName>
        <fullName evidence="2">Uncharacterized protein</fullName>
    </submittedName>
</protein>
<name>U9UJZ5_RHIID</name>
<evidence type="ECO:0000256" key="1">
    <source>
        <dbReference type="SAM" id="MobiDB-lite"/>
    </source>
</evidence>
<dbReference type="HOGENOM" id="CLU_1656373_0_0_1"/>
<feature type="non-terminal residue" evidence="2">
    <location>
        <position position="1"/>
    </location>
</feature>
<feature type="region of interest" description="Disordered" evidence="1">
    <location>
        <begin position="100"/>
        <end position="126"/>
    </location>
</feature>